<accession>A0A379ECE5</accession>
<proteinExistence type="predicted"/>
<dbReference type="AlphaFoldDB" id="A0A379ECE5"/>
<gene>
    <name evidence="1" type="ORF">NCTC13100_01997</name>
</gene>
<protein>
    <submittedName>
        <fullName evidence="1">Uncharacterized protein</fullName>
    </submittedName>
</protein>
<evidence type="ECO:0000313" key="1">
    <source>
        <dbReference type="EMBL" id="SUB93763.1"/>
    </source>
</evidence>
<dbReference type="RefSeq" id="WP_115087462.1">
    <property type="nucleotide sequence ID" value="NZ_UGTI01000005.1"/>
</dbReference>
<name>A0A379ECE5_9PORP</name>
<reference evidence="1 2" key="1">
    <citation type="submission" date="2018-06" db="EMBL/GenBank/DDBJ databases">
        <authorList>
            <consortium name="Pathogen Informatics"/>
            <person name="Doyle S."/>
        </authorList>
    </citation>
    <scope>NUCLEOTIDE SEQUENCE [LARGE SCALE GENOMIC DNA]</scope>
    <source>
        <strain evidence="1 2">NCTC13100</strain>
    </source>
</reference>
<dbReference type="Proteomes" id="UP000254263">
    <property type="component" value="Unassembled WGS sequence"/>
</dbReference>
<evidence type="ECO:0000313" key="2">
    <source>
        <dbReference type="Proteomes" id="UP000254263"/>
    </source>
</evidence>
<sequence length="73" mass="8416">MNKKKTATMRPLKEKPAQNYTVKESAELLDFLLRVAMPERSRTTVKQLLRDGYLGVNGERTSQFDRTLGVAMW</sequence>
<dbReference type="EMBL" id="UGTI01000005">
    <property type="protein sequence ID" value="SUB93763.1"/>
    <property type="molecule type" value="Genomic_DNA"/>
</dbReference>
<organism evidence="1 2">
    <name type="scientific">Porphyromonas macacae</name>
    <dbReference type="NCBI Taxonomy" id="28115"/>
    <lineage>
        <taxon>Bacteria</taxon>
        <taxon>Pseudomonadati</taxon>
        <taxon>Bacteroidota</taxon>
        <taxon>Bacteroidia</taxon>
        <taxon>Bacteroidales</taxon>
        <taxon>Porphyromonadaceae</taxon>
        <taxon>Porphyromonas</taxon>
    </lineage>
</organism>